<feature type="compositionally biased region" description="Basic and acidic residues" evidence="3">
    <location>
        <begin position="751"/>
        <end position="766"/>
    </location>
</feature>
<dbReference type="SUPFAM" id="SSF51695">
    <property type="entry name" value="PLC-like phosphodiesterases"/>
    <property type="match status" value="1"/>
</dbReference>
<feature type="region of interest" description="Disordered" evidence="3">
    <location>
        <begin position="735"/>
        <end position="766"/>
    </location>
</feature>
<dbReference type="SUPFAM" id="SSF49452">
    <property type="entry name" value="Starch-binding domain-like"/>
    <property type="match status" value="1"/>
</dbReference>
<evidence type="ECO:0000259" key="4">
    <source>
        <dbReference type="PROSITE" id="PS51166"/>
    </source>
</evidence>
<dbReference type="PANTHER" id="PTHR22958:SF1">
    <property type="entry name" value="GLYCEROPHOSPHOCHOLINE PHOSPHODIESTERASE GPCPD1"/>
    <property type="match status" value="1"/>
</dbReference>
<dbReference type="Pfam" id="PF00686">
    <property type="entry name" value="CBM_20"/>
    <property type="match status" value="1"/>
</dbReference>
<dbReference type="InterPro" id="IPR030395">
    <property type="entry name" value="GP_PDE_dom"/>
</dbReference>
<dbReference type="PANTHER" id="PTHR22958">
    <property type="entry name" value="GLYCEROPHOSPHORYL DIESTER PHOSPHODIESTERASE"/>
    <property type="match status" value="1"/>
</dbReference>
<feature type="domain" description="CBM20" evidence="4">
    <location>
        <begin position="36"/>
        <end position="154"/>
    </location>
</feature>
<dbReference type="CDD" id="cd08607">
    <property type="entry name" value="GDPD_GDE5"/>
    <property type="match status" value="1"/>
</dbReference>
<evidence type="ECO:0000313" key="6">
    <source>
        <dbReference type="EMBL" id="JAS41355.1"/>
    </source>
</evidence>
<feature type="domain" description="GP-PDE" evidence="5">
    <location>
        <begin position="379"/>
        <end position="676"/>
    </location>
</feature>
<name>A0A1B6ETP9_9HEMI</name>
<gene>
    <name evidence="6" type="ORF">g.30802</name>
</gene>
<reference evidence="6" key="1">
    <citation type="submission" date="2015-11" db="EMBL/GenBank/DDBJ databases">
        <title>De novo transcriptome assembly of four potential Pierce s Disease insect vectors from Arizona vineyards.</title>
        <authorList>
            <person name="Tassone E.E."/>
        </authorList>
    </citation>
    <scope>NUCLEOTIDE SEQUENCE</scope>
</reference>
<evidence type="ECO:0000259" key="5">
    <source>
        <dbReference type="PROSITE" id="PS51704"/>
    </source>
</evidence>
<comment type="similarity">
    <text evidence="1">Belongs to the glycerophosphoryl diester phosphodiesterase family.</text>
</comment>
<dbReference type="Gene3D" id="3.20.20.190">
    <property type="entry name" value="Phosphatidylinositol (PI) phosphodiesterase"/>
    <property type="match status" value="1"/>
</dbReference>
<dbReference type="InterPro" id="IPR051578">
    <property type="entry name" value="GDPD"/>
</dbReference>
<dbReference type="AlphaFoldDB" id="A0A1B6ETP9"/>
<feature type="compositionally biased region" description="Low complexity" evidence="3">
    <location>
        <begin position="738"/>
        <end position="750"/>
    </location>
</feature>
<dbReference type="Pfam" id="PF25329">
    <property type="entry name" value="C2_GDE1"/>
    <property type="match status" value="1"/>
</dbReference>
<dbReference type="InterPro" id="IPR002044">
    <property type="entry name" value="CBM20"/>
</dbReference>
<evidence type="ECO:0000256" key="1">
    <source>
        <dbReference type="ARBA" id="ARBA00007277"/>
    </source>
</evidence>
<dbReference type="EMBL" id="GECZ01028414">
    <property type="protein sequence ID" value="JAS41355.1"/>
    <property type="molecule type" value="Transcribed_RNA"/>
</dbReference>
<dbReference type="Gene3D" id="2.60.40.10">
    <property type="entry name" value="Immunoglobulins"/>
    <property type="match status" value="1"/>
</dbReference>
<dbReference type="GO" id="GO:0047389">
    <property type="term" value="F:glycerophosphocholine phosphodiesterase activity"/>
    <property type="evidence" value="ECO:0007669"/>
    <property type="project" value="TreeGrafter"/>
</dbReference>
<evidence type="ECO:0008006" key="7">
    <source>
        <dbReference type="Google" id="ProtNLM"/>
    </source>
</evidence>
<dbReference type="InterPro" id="IPR013784">
    <property type="entry name" value="Carb-bd-like_fold"/>
</dbReference>
<accession>A0A1B6ETP9</accession>
<evidence type="ECO:0000256" key="2">
    <source>
        <dbReference type="ARBA" id="ARBA00022801"/>
    </source>
</evidence>
<protein>
    <recommendedName>
        <fullName evidence="7">GP-PDE domain-containing protein</fullName>
    </recommendedName>
</protein>
<dbReference type="GO" id="GO:2001070">
    <property type="term" value="F:starch binding"/>
    <property type="evidence" value="ECO:0007669"/>
    <property type="project" value="InterPro"/>
</dbReference>
<dbReference type="GO" id="GO:0046475">
    <property type="term" value="P:glycerophospholipid catabolic process"/>
    <property type="evidence" value="ECO:0007669"/>
    <property type="project" value="TreeGrafter"/>
</dbReference>
<dbReference type="Pfam" id="PF03009">
    <property type="entry name" value="GDPD"/>
    <property type="match status" value="1"/>
</dbReference>
<dbReference type="PROSITE" id="PS51166">
    <property type="entry name" value="CBM20"/>
    <property type="match status" value="1"/>
</dbReference>
<proteinExistence type="inferred from homology"/>
<keyword evidence="2" id="KW-0378">Hydrolase</keyword>
<dbReference type="InterPro" id="IPR017946">
    <property type="entry name" value="PLC-like_Pdiesterase_TIM-brl"/>
</dbReference>
<dbReference type="InterPro" id="IPR013783">
    <property type="entry name" value="Ig-like_fold"/>
</dbReference>
<organism evidence="6">
    <name type="scientific">Cuerna arida</name>
    <dbReference type="NCBI Taxonomy" id="1464854"/>
    <lineage>
        <taxon>Eukaryota</taxon>
        <taxon>Metazoa</taxon>
        <taxon>Ecdysozoa</taxon>
        <taxon>Arthropoda</taxon>
        <taxon>Hexapoda</taxon>
        <taxon>Insecta</taxon>
        <taxon>Pterygota</taxon>
        <taxon>Neoptera</taxon>
        <taxon>Paraneoptera</taxon>
        <taxon>Hemiptera</taxon>
        <taxon>Auchenorrhyncha</taxon>
        <taxon>Membracoidea</taxon>
        <taxon>Cicadellidae</taxon>
        <taxon>Cicadellinae</taxon>
        <taxon>Proconiini</taxon>
        <taxon>Cuerna</taxon>
    </lineage>
</organism>
<dbReference type="SMART" id="SM01065">
    <property type="entry name" value="CBM_2"/>
    <property type="match status" value="1"/>
</dbReference>
<dbReference type="InterPro" id="IPR057506">
    <property type="entry name" value="C2_GPCPD1"/>
</dbReference>
<evidence type="ECO:0000256" key="3">
    <source>
        <dbReference type="SAM" id="MobiDB-lite"/>
    </source>
</evidence>
<dbReference type="FunFam" id="3.20.20.190:FF:000032">
    <property type="entry name" value="Glycerophosphoryl diester phosphodiesterase, putative"/>
    <property type="match status" value="1"/>
</dbReference>
<sequence>MLRWWENDEDFRMLSKDRDEDVKDLREKLLRAESLAGEGPLKDWRFQVSAETAPGEVVCVTGGSFSLGRWNSDRVFQLKLDEDGYKWSGVAKIPLHKDVEFRYCVCVVIEPDHLRQVGRQIIVRRWETNSYPRKIPGTEESNVDQADEIDTFGCYDHCERVERGWLTSETAIQFKLFNKPIELWKPKLRNRPVYVKLTPVHLTKANSMQDVNPAPLEETISLENMDLTDSQNPWPIVEISVMNEAEREFRSQDQFGRAIMDNDFIIFQVLMHNPEIHKPGVTSDISHAAGFGYLAYLFDFYVYGSHATDGEPPVHIGSSYILPSVLKSSEGQTVSPITGVKHRPIGQVTVEYLVVKPIAQVKCDMQTSRQREWKETWHGLDVGHRGAGCSFKCEIKQCADVRENTIASLKTAASHGADFVEFDVQLSKDLVPVLYHDFHVYISMKKKLNGLGDSDMLQIPVKDLTLEQLHLLKIYHLEEGRNKHARFFDEDLEDHQPFPTLQQALEVLDPTVGFNIEVKWTMQLKDGTYELYHPFDLNLYLDVMLEVVLKYAGNRNIVFSCFHPDICSMIRLKQNKYPVMFLTQGVTSKYPPYHDQRCQSIPMAVHFAVSLGILGINVHTEDLLRDSSQVALVKEAGLVLFCWGDDNNDLVTIKHLKQLGLHAIIYDKIDKIGLEDKKESIFRLEARETERVMIRALAERAEKEKGDSEQPPEVGLVQVDDPHYLDLDKSKKLRCPGSTSSLVTTTWSTTEDSKENGSHDTADKPS</sequence>
<feature type="region of interest" description="Disordered" evidence="3">
    <location>
        <begin position="700"/>
        <end position="721"/>
    </location>
</feature>
<dbReference type="PROSITE" id="PS51704">
    <property type="entry name" value="GP_PDE"/>
    <property type="match status" value="1"/>
</dbReference>